<dbReference type="PANTHER" id="PTHR42940">
    <property type="entry name" value="ALCOHOL DEHYDROGENASE 1-RELATED"/>
    <property type="match status" value="1"/>
</dbReference>
<proteinExistence type="inferred from homology"/>
<dbReference type="InterPro" id="IPR036291">
    <property type="entry name" value="NAD(P)-bd_dom_sf"/>
</dbReference>
<accession>A0A4R6FYB0</accession>
<dbReference type="InterPro" id="IPR011032">
    <property type="entry name" value="GroES-like_sf"/>
</dbReference>
<dbReference type="SUPFAM" id="SSF51735">
    <property type="entry name" value="NAD(P)-binding Rossmann-fold domains"/>
    <property type="match status" value="1"/>
</dbReference>
<evidence type="ECO:0000256" key="4">
    <source>
        <dbReference type="ARBA" id="ARBA00022723"/>
    </source>
</evidence>
<evidence type="ECO:0000259" key="8">
    <source>
        <dbReference type="SMART" id="SM00829"/>
    </source>
</evidence>
<dbReference type="GO" id="GO:0005737">
    <property type="term" value="C:cytoplasm"/>
    <property type="evidence" value="ECO:0007669"/>
    <property type="project" value="TreeGrafter"/>
</dbReference>
<comment type="similarity">
    <text evidence="2 7">Belongs to the zinc-containing alcohol dehydrogenase family.</text>
</comment>
<dbReference type="Gene3D" id="3.90.180.10">
    <property type="entry name" value="Medium-chain alcohol dehydrogenases, catalytic domain"/>
    <property type="match status" value="1"/>
</dbReference>
<organism evidence="9 10">
    <name type="scientific">Stakelama pacifica</name>
    <dbReference type="NCBI Taxonomy" id="517720"/>
    <lineage>
        <taxon>Bacteria</taxon>
        <taxon>Pseudomonadati</taxon>
        <taxon>Pseudomonadota</taxon>
        <taxon>Alphaproteobacteria</taxon>
        <taxon>Sphingomonadales</taxon>
        <taxon>Sphingomonadaceae</taxon>
        <taxon>Stakelama</taxon>
    </lineage>
</organism>
<dbReference type="AlphaFoldDB" id="A0A4R6FYB0"/>
<dbReference type="SMART" id="SM00829">
    <property type="entry name" value="PKS_ER"/>
    <property type="match status" value="1"/>
</dbReference>
<gene>
    <name evidence="9" type="ORF">EV664_101552</name>
</gene>
<keyword evidence="6" id="KW-0560">Oxidoreductase</keyword>
<keyword evidence="4 7" id="KW-0479">Metal-binding</keyword>
<dbReference type="PANTHER" id="PTHR42940:SF8">
    <property type="entry name" value="VACUOLAR PROTEIN SORTING-ASSOCIATED PROTEIN 11"/>
    <property type="match status" value="1"/>
</dbReference>
<keyword evidence="10" id="KW-1185">Reference proteome</keyword>
<comment type="cofactor">
    <cofactor evidence="1 7">
        <name>Zn(2+)</name>
        <dbReference type="ChEBI" id="CHEBI:29105"/>
    </cofactor>
</comment>
<dbReference type="InterPro" id="IPR020843">
    <property type="entry name" value="ER"/>
</dbReference>
<name>A0A4R6FYB0_9SPHN</name>
<dbReference type="GO" id="GO:0008270">
    <property type="term" value="F:zinc ion binding"/>
    <property type="evidence" value="ECO:0007669"/>
    <property type="project" value="InterPro"/>
</dbReference>
<dbReference type="CDD" id="cd08240">
    <property type="entry name" value="6_hydroxyhexanoate_dh_like"/>
    <property type="match status" value="1"/>
</dbReference>
<evidence type="ECO:0000313" key="9">
    <source>
        <dbReference type="EMBL" id="TDN86973.1"/>
    </source>
</evidence>
<dbReference type="PROSITE" id="PS00059">
    <property type="entry name" value="ADH_ZINC"/>
    <property type="match status" value="1"/>
</dbReference>
<dbReference type="Gene3D" id="3.40.50.720">
    <property type="entry name" value="NAD(P)-binding Rossmann-like Domain"/>
    <property type="match status" value="1"/>
</dbReference>
<dbReference type="GO" id="GO:0004022">
    <property type="term" value="F:alcohol dehydrogenase (NAD+) activity"/>
    <property type="evidence" value="ECO:0007669"/>
    <property type="project" value="UniProtKB-EC"/>
</dbReference>
<dbReference type="InterPro" id="IPR013154">
    <property type="entry name" value="ADH-like_N"/>
</dbReference>
<evidence type="ECO:0000256" key="3">
    <source>
        <dbReference type="ARBA" id="ARBA00013190"/>
    </source>
</evidence>
<comment type="caution">
    <text evidence="9">The sequence shown here is derived from an EMBL/GenBank/DDBJ whole genome shotgun (WGS) entry which is preliminary data.</text>
</comment>
<dbReference type="EC" id="1.1.1.1" evidence="3"/>
<dbReference type="InterPro" id="IPR002328">
    <property type="entry name" value="ADH_Zn_CS"/>
</dbReference>
<sequence>MHCQCVHEFGQPLRPDDRPDMTPRGTEVILSVTAAGVCHTDLHIREGGYDLGHGRKLEFAQRGIALPLVMGHETVGEVVAAGPDVGTLDRGKKYVVYPWIGCGTCAVCASGQEQLCMKPQFLGMHVDGGYATQIRVPHPKYLHEIGDIPPENAAPLACSGLTAYGALKKVESTLKDHALLVIGAGGLGLMCAQLLQALGAKAPVFVDIDPVKRASALAAGVCAAVDPRAADAVAQIHAAAGEAPLAAIDFVGAEATAELGFDALGKGGTYVIVGLFGGAAPWALPLIAVRALTIRGSYTGSPGEFAELMQLARNGAIKPIPTTCYKLDEAEDVLNSLAGGKIVGRAILAGV</sequence>
<feature type="domain" description="Enoyl reductase (ER)" evidence="8">
    <location>
        <begin position="10"/>
        <end position="348"/>
    </location>
</feature>
<keyword evidence="5 7" id="KW-0862">Zinc</keyword>
<dbReference type="Proteomes" id="UP000295493">
    <property type="component" value="Unassembled WGS sequence"/>
</dbReference>
<evidence type="ECO:0000256" key="1">
    <source>
        <dbReference type="ARBA" id="ARBA00001947"/>
    </source>
</evidence>
<dbReference type="Pfam" id="PF00107">
    <property type="entry name" value="ADH_zinc_N"/>
    <property type="match status" value="1"/>
</dbReference>
<dbReference type="EMBL" id="SNWD01000001">
    <property type="protein sequence ID" value="TDN86973.1"/>
    <property type="molecule type" value="Genomic_DNA"/>
</dbReference>
<dbReference type="SUPFAM" id="SSF50129">
    <property type="entry name" value="GroES-like"/>
    <property type="match status" value="1"/>
</dbReference>
<dbReference type="InterPro" id="IPR013149">
    <property type="entry name" value="ADH-like_C"/>
</dbReference>
<evidence type="ECO:0000256" key="5">
    <source>
        <dbReference type="ARBA" id="ARBA00022833"/>
    </source>
</evidence>
<evidence type="ECO:0000256" key="7">
    <source>
        <dbReference type="RuleBase" id="RU361277"/>
    </source>
</evidence>
<protein>
    <recommendedName>
        <fullName evidence="3">alcohol dehydrogenase</fullName>
        <ecNumber evidence="3">1.1.1.1</ecNumber>
    </recommendedName>
</protein>
<evidence type="ECO:0000256" key="2">
    <source>
        <dbReference type="ARBA" id="ARBA00008072"/>
    </source>
</evidence>
<dbReference type="Pfam" id="PF08240">
    <property type="entry name" value="ADH_N"/>
    <property type="match status" value="1"/>
</dbReference>
<dbReference type="OrthoDB" id="9806940at2"/>
<evidence type="ECO:0000313" key="10">
    <source>
        <dbReference type="Proteomes" id="UP000295493"/>
    </source>
</evidence>
<evidence type="ECO:0000256" key="6">
    <source>
        <dbReference type="ARBA" id="ARBA00023002"/>
    </source>
</evidence>
<reference evidence="9 10" key="1">
    <citation type="submission" date="2019-03" db="EMBL/GenBank/DDBJ databases">
        <title>Genomic Encyclopedia of Type Strains, Phase IV (KMG-IV): sequencing the most valuable type-strain genomes for metagenomic binning, comparative biology and taxonomic classification.</title>
        <authorList>
            <person name="Goeker M."/>
        </authorList>
    </citation>
    <scope>NUCLEOTIDE SEQUENCE [LARGE SCALE GENOMIC DNA]</scope>
    <source>
        <strain evidence="9 10">DSM 25059</strain>
    </source>
</reference>